<feature type="repeat" description="ANK" evidence="3">
    <location>
        <begin position="405"/>
        <end position="438"/>
    </location>
</feature>
<dbReference type="Pfam" id="PF12796">
    <property type="entry name" value="Ank_2"/>
    <property type="match status" value="3"/>
</dbReference>
<dbReference type="AlphaFoldDB" id="A0ABD2XCU4"/>
<feature type="repeat" description="ANK" evidence="3">
    <location>
        <begin position="326"/>
        <end position="360"/>
    </location>
</feature>
<dbReference type="PROSITE" id="PS50297">
    <property type="entry name" value="ANK_REP_REGION"/>
    <property type="match status" value="3"/>
</dbReference>
<evidence type="ECO:0000256" key="3">
    <source>
        <dbReference type="PROSITE-ProRule" id="PRU00023"/>
    </source>
</evidence>
<dbReference type="Proteomes" id="UP001627154">
    <property type="component" value="Unassembled WGS sequence"/>
</dbReference>
<dbReference type="Pfam" id="PF00023">
    <property type="entry name" value="Ank"/>
    <property type="match status" value="1"/>
</dbReference>
<dbReference type="InterPro" id="IPR036770">
    <property type="entry name" value="Ankyrin_rpt-contain_sf"/>
</dbReference>
<sequence>MSSSDKLTSFKRLRKEANDWNDKNKRREFIRQLVSLIVDWTSELPNLPDFFQPREINQLLVDAVEMIFTGQCEREGKEIIAFVIRTGYRDKPKFYQINRPILHRLTPLVYVGSCLPSINARETVRQLFKIYDRFEVNYAGHTRITHFHVACAYGFIDIAEQFLASPRQNINCRDRSNNTPLLMATLHGEKEMAKLLLRRGADVALANEQGQTPLHLVCQKYEGDHDLVELLFKIKRDTRQRMRVNAQDNKGNTALHLILEYGREIKETVELLLKRGADVRLANEQGQTPLHIICQKYGGDRDLVKSLFKIDDYWKQRKWVNAQDNKGNTALHLVLKYGRKIEKTVELLLLRGADVGLANAKGEIPLLKIFWDGEKELMKVLFKTIDRFCKKKGCRTYPVNYQDRQGCTALHYVLERHQHHKWFVWLLKRGANPNLRNNEGISPVDLICWNWRFGEDDWMFKSFVKHCNDTQQAVEVNAQDKSGRILLNSALQYRNKTKVEWLLRSGVDPNVADEQGSTALHVISQEPVKDHGFAELLFEICDANHRTVRVDSKDESNRTPIEYALANFYPNIVAALLDHGASLVWPTDGHFDGRRRRWAGCTLTFESKFTQIIGALAIMECIENRDYDFDRSQALRIMKYFAELKILDDLKNDQYDVSLLSSASDENMMIKPSLSIRDLDQMRLKQAWKQLTYQDCYDYLYSINVRTITLRFREICARAIAKKMLRKFLWPWAVISYLELIRFRLPIECCETIIDQLPSRDLLNICLAALDKNVNSEEQPQTK</sequence>
<keyword evidence="1" id="KW-0677">Repeat</keyword>
<gene>
    <name evidence="4" type="ORF">TKK_004598</name>
</gene>
<dbReference type="PANTHER" id="PTHR24124">
    <property type="entry name" value="ANKYRIN REPEAT FAMILY A"/>
    <property type="match status" value="1"/>
</dbReference>
<keyword evidence="2 3" id="KW-0040">ANK repeat</keyword>
<reference evidence="4 5" key="1">
    <citation type="journal article" date="2024" name="bioRxiv">
        <title>A reference genome for Trichogramma kaykai: A tiny desert-dwelling parasitoid wasp with competing sex-ratio distorters.</title>
        <authorList>
            <person name="Culotta J."/>
            <person name="Lindsey A.R."/>
        </authorList>
    </citation>
    <scope>NUCLEOTIDE SEQUENCE [LARGE SCALE GENOMIC DNA]</scope>
    <source>
        <strain evidence="4 5">KSX58</strain>
    </source>
</reference>
<dbReference type="InterPro" id="IPR002110">
    <property type="entry name" value="Ankyrin_rpt"/>
</dbReference>
<feature type="repeat" description="ANK" evidence="3">
    <location>
        <begin position="176"/>
        <end position="208"/>
    </location>
</feature>
<dbReference type="SMART" id="SM00248">
    <property type="entry name" value="ANK"/>
    <property type="match status" value="10"/>
</dbReference>
<organism evidence="4 5">
    <name type="scientific">Trichogramma kaykai</name>
    <dbReference type="NCBI Taxonomy" id="54128"/>
    <lineage>
        <taxon>Eukaryota</taxon>
        <taxon>Metazoa</taxon>
        <taxon>Ecdysozoa</taxon>
        <taxon>Arthropoda</taxon>
        <taxon>Hexapoda</taxon>
        <taxon>Insecta</taxon>
        <taxon>Pterygota</taxon>
        <taxon>Neoptera</taxon>
        <taxon>Endopterygota</taxon>
        <taxon>Hymenoptera</taxon>
        <taxon>Apocrita</taxon>
        <taxon>Proctotrupomorpha</taxon>
        <taxon>Chalcidoidea</taxon>
        <taxon>Trichogrammatidae</taxon>
        <taxon>Trichogramma</taxon>
    </lineage>
</organism>
<evidence type="ECO:0000313" key="4">
    <source>
        <dbReference type="EMBL" id="KAL3402673.1"/>
    </source>
</evidence>
<proteinExistence type="predicted"/>
<dbReference type="Gene3D" id="1.25.40.20">
    <property type="entry name" value="Ankyrin repeat-containing domain"/>
    <property type="match status" value="3"/>
</dbReference>
<evidence type="ECO:0000313" key="5">
    <source>
        <dbReference type="Proteomes" id="UP001627154"/>
    </source>
</evidence>
<dbReference type="SUPFAM" id="SSF48403">
    <property type="entry name" value="Ankyrin repeat"/>
    <property type="match status" value="1"/>
</dbReference>
<evidence type="ECO:0000256" key="1">
    <source>
        <dbReference type="ARBA" id="ARBA00022737"/>
    </source>
</evidence>
<dbReference type="PANTHER" id="PTHR24124:SF14">
    <property type="entry name" value="CHROMOSOME UNDETERMINED SCAFFOLD_25, WHOLE GENOME SHOTGUN SEQUENCE"/>
    <property type="match status" value="1"/>
</dbReference>
<accession>A0ABD2XCU4</accession>
<keyword evidence="5" id="KW-1185">Reference proteome</keyword>
<name>A0ABD2XCU4_9HYME</name>
<evidence type="ECO:0000256" key="2">
    <source>
        <dbReference type="ARBA" id="ARBA00023043"/>
    </source>
</evidence>
<feature type="repeat" description="ANK" evidence="3">
    <location>
        <begin position="250"/>
        <end position="284"/>
    </location>
</feature>
<dbReference type="EMBL" id="JBJJXI010000034">
    <property type="protein sequence ID" value="KAL3402673.1"/>
    <property type="molecule type" value="Genomic_DNA"/>
</dbReference>
<protein>
    <submittedName>
        <fullName evidence="4">Uncharacterized protein</fullName>
    </submittedName>
</protein>
<dbReference type="PROSITE" id="PS50088">
    <property type="entry name" value="ANK_REPEAT"/>
    <property type="match status" value="4"/>
</dbReference>
<comment type="caution">
    <text evidence="4">The sequence shown here is derived from an EMBL/GenBank/DDBJ whole genome shotgun (WGS) entry which is preliminary data.</text>
</comment>